<protein>
    <submittedName>
        <fullName evidence="1">Uncharacterized protein</fullName>
    </submittedName>
</protein>
<dbReference type="RefSeq" id="WP_381234252.1">
    <property type="nucleotide sequence ID" value="NZ_JBHSKH010000020.1"/>
</dbReference>
<comment type="caution">
    <text evidence="1">The sequence shown here is derived from an EMBL/GenBank/DDBJ whole genome shotgun (WGS) entry which is preliminary data.</text>
</comment>
<name>A0ABW3XIX5_9ACTN</name>
<gene>
    <name evidence="1" type="ORF">ACFQ5X_21885</name>
</gene>
<dbReference type="Proteomes" id="UP001597058">
    <property type="component" value="Unassembled WGS sequence"/>
</dbReference>
<evidence type="ECO:0000313" key="1">
    <source>
        <dbReference type="EMBL" id="MFD1308494.1"/>
    </source>
</evidence>
<reference evidence="2" key="1">
    <citation type="journal article" date="2019" name="Int. J. Syst. Evol. Microbiol.">
        <title>The Global Catalogue of Microorganisms (GCM) 10K type strain sequencing project: providing services to taxonomists for standard genome sequencing and annotation.</title>
        <authorList>
            <consortium name="The Broad Institute Genomics Platform"/>
            <consortium name="The Broad Institute Genome Sequencing Center for Infectious Disease"/>
            <person name="Wu L."/>
            <person name="Ma J."/>
        </authorList>
    </citation>
    <scope>NUCLEOTIDE SEQUENCE [LARGE SCALE GENOMIC DNA]</scope>
    <source>
        <strain evidence="2">CGMCC 4.7020</strain>
    </source>
</reference>
<accession>A0ABW3XIX5</accession>
<sequence length="308" mass="32482">MTNTTSDTVTAVVPADELLAAAHELRIAGRWERAMALLEAAEVTNVRARVRFAVSAAEVALESDWFGGTGLAAARLASAGRTVEDMDEEVAGERVAGPTEDVIGGSPLDSRWDLDFLRLRHGYRQQVYVDGAFRAGPDGKDPAALASLRGFALSLRDGAPDTVRRGWAEMYLGLIADNLFAERGCAPSHYEAALRAGESGDDLLSREALRHLGDHDHDAGDHVRALERWTRATELGARAGTVPGTLSQQLLLAVLARDAGDEPGAAALAREIARWARAAGAATVEAQAEAFLAGTDPTAPPTTGVRGG</sequence>
<dbReference type="EMBL" id="JBHTMM010000027">
    <property type="protein sequence ID" value="MFD1308494.1"/>
    <property type="molecule type" value="Genomic_DNA"/>
</dbReference>
<evidence type="ECO:0000313" key="2">
    <source>
        <dbReference type="Proteomes" id="UP001597058"/>
    </source>
</evidence>
<keyword evidence="2" id="KW-1185">Reference proteome</keyword>
<organism evidence="1 2">
    <name type="scientific">Streptomyces kaempferi</name>
    <dbReference type="NCBI Taxonomy" id="333725"/>
    <lineage>
        <taxon>Bacteria</taxon>
        <taxon>Bacillati</taxon>
        <taxon>Actinomycetota</taxon>
        <taxon>Actinomycetes</taxon>
        <taxon>Kitasatosporales</taxon>
        <taxon>Streptomycetaceae</taxon>
        <taxon>Streptomyces</taxon>
    </lineage>
</organism>
<proteinExistence type="predicted"/>